<dbReference type="Pfam" id="PF01250">
    <property type="entry name" value="Ribosomal_S6"/>
    <property type="match status" value="1"/>
</dbReference>
<dbReference type="InterPro" id="IPR014717">
    <property type="entry name" value="Transl_elong_EF1B/ribsomal_bS6"/>
</dbReference>
<dbReference type="AlphaFoldDB" id="A0A2S5RGY1"/>
<dbReference type="NCBIfam" id="TIGR00166">
    <property type="entry name" value="S6"/>
    <property type="match status" value="1"/>
</dbReference>
<evidence type="ECO:0000313" key="6">
    <source>
        <dbReference type="EMBL" id="PPE06599.1"/>
    </source>
</evidence>
<keyword evidence="7" id="KW-1185">Reference proteome</keyword>
<dbReference type="HAMAP" id="MF_00360">
    <property type="entry name" value="Ribosomal_bS6"/>
    <property type="match status" value="1"/>
</dbReference>
<gene>
    <name evidence="4 6" type="primary">rpsF</name>
    <name evidence="6" type="ORF">MCORR_v1c02300</name>
</gene>
<evidence type="ECO:0000256" key="2">
    <source>
        <dbReference type="ARBA" id="ARBA00035104"/>
    </source>
</evidence>
<dbReference type="PANTHER" id="PTHR21011:SF1">
    <property type="entry name" value="SMALL RIBOSOMAL SUBUNIT PROTEIN BS6M"/>
    <property type="match status" value="1"/>
</dbReference>
<dbReference type="GO" id="GO:1990904">
    <property type="term" value="C:ribonucleoprotein complex"/>
    <property type="evidence" value="ECO:0007669"/>
    <property type="project" value="UniProtKB-KW"/>
</dbReference>
<dbReference type="SUPFAM" id="SSF54995">
    <property type="entry name" value="Ribosomal protein S6"/>
    <property type="match status" value="1"/>
</dbReference>
<dbReference type="InterPro" id="IPR020814">
    <property type="entry name" value="Ribosomal_S6_plastid/chlpt"/>
</dbReference>
<comment type="function">
    <text evidence="2 4">Binds together with bS18 to 16S ribosomal RNA.</text>
</comment>
<dbReference type="InterPro" id="IPR035980">
    <property type="entry name" value="Ribosomal_bS6_sf"/>
</dbReference>
<dbReference type="GO" id="GO:0003735">
    <property type="term" value="F:structural constituent of ribosome"/>
    <property type="evidence" value="ECO:0007669"/>
    <property type="project" value="InterPro"/>
</dbReference>
<feature type="region of interest" description="Disordered" evidence="5">
    <location>
        <begin position="113"/>
        <end position="152"/>
    </location>
</feature>
<dbReference type="RefSeq" id="WP_104207783.1">
    <property type="nucleotide sequence ID" value="NZ_PHNF01000001.1"/>
</dbReference>
<dbReference type="Proteomes" id="UP000239785">
    <property type="component" value="Unassembled WGS sequence"/>
</dbReference>
<name>A0A2S5RGY1_9MOLU</name>
<comment type="caution">
    <text evidence="6">The sequence shown here is derived from an EMBL/GenBank/DDBJ whole genome shotgun (WGS) entry which is preliminary data.</text>
</comment>
<protein>
    <recommendedName>
        <fullName evidence="3 4">Small ribosomal subunit protein bS6</fullName>
    </recommendedName>
</protein>
<dbReference type="InterPro" id="IPR000529">
    <property type="entry name" value="Ribosomal_bS6"/>
</dbReference>
<evidence type="ECO:0000256" key="3">
    <source>
        <dbReference type="ARBA" id="ARBA00035294"/>
    </source>
</evidence>
<evidence type="ECO:0000256" key="4">
    <source>
        <dbReference type="HAMAP-Rule" id="MF_00360"/>
    </source>
</evidence>
<dbReference type="GO" id="GO:0006412">
    <property type="term" value="P:translation"/>
    <property type="evidence" value="ECO:0007669"/>
    <property type="project" value="UniProtKB-UniRule"/>
</dbReference>
<keyword evidence="4" id="KW-0687">Ribonucleoprotein</keyword>
<evidence type="ECO:0000256" key="5">
    <source>
        <dbReference type="SAM" id="MobiDB-lite"/>
    </source>
</evidence>
<dbReference type="GO" id="GO:0005840">
    <property type="term" value="C:ribosome"/>
    <property type="evidence" value="ECO:0007669"/>
    <property type="project" value="UniProtKB-KW"/>
</dbReference>
<feature type="region of interest" description="Disordered" evidence="5">
    <location>
        <begin position="202"/>
        <end position="221"/>
    </location>
</feature>
<accession>A0A2S5RGY1</accession>
<dbReference type="PANTHER" id="PTHR21011">
    <property type="entry name" value="MITOCHONDRIAL 28S RIBOSOMAL PROTEIN S6"/>
    <property type="match status" value="1"/>
</dbReference>
<keyword evidence="4" id="KW-0699">rRNA-binding</keyword>
<evidence type="ECO:0000313" key="7">
    <source>
        <dbReference type="Proteomes" id="UP000239785"/>
    </source>
</evidence>
<dbReference type="OrthoDB" id="9812702at2"/>
<feature type="compositionally biased region" description="Basic and acidic residues" evidence="5">
    <location>
        <begin position="113"/>
        <end position="141"/>
    </location>
</feature>
<keyword evidence="4 6" id="KW-0689">Ribosomal protein</keyword>
<evidence type="ECO:0000256" key="1">
    <source>
        <dbReference type="ARBA" id="ARBA00009512"/>
    </source>
</evidence>
<dbReference type="GO" id="GO:0005737">
    <property type="term" value="C:cytoplasm"/>
    <property type="evidence" value="ECO:0007669"/>
    <property type="project" value="UniProtKB-ARBA"/>
</dbReference>
<proteinExistence type="inferred from homology"/>
<dbReference type="Gene3D" id="3.30.70.60">
    <property type="match status" value="1"/>
</dbReference>
<sequence length="269" mass="31497">MLRKYEVMFILDQDTQDIKALSTKMIDILQKDGKIIEQNDLGLVEFAYKINHKKKGNYFVVIVEATAEAIKEFERVSNIEKNVIRKLVISIETEKKYEQSVILSKTDMSKYEEERKPRRDFKKPFVKREGSDFSGERRPYQKPESSNAVVQSAKEEAVVSHEEAHDFVSKMQDKYKEHLEKEVIIHHDEEITESKVEAPKLSAEERAKTDGSHNIDEERSELQKYSNKLREIAVENNLAKKLQDINLRDMTKKELVEYMRKVSASIKKK</sequence>
<organism evidence="6 7">
    <name type="scientific">Mesoplasma corruscae</name>
    <dbReference type="NCBI Taxonomy" id="216874"/>
    <lineage>
        <taxon>Bacteria</taxon>
        <taxon>Bacillati</taxon>
        <taxon>Mycoplasmatota</taxon>
        <taxon>Mollicutes</taxon>
        <taxon>Entomoplasmatales</taxon>
        <taxon>Entomoplasmataceae</taxon>
        <taxon>Mesoplasma</taxon>
    </lineage>
</organism>
<keyword evidence="4" id="KW-0694">RNA-binding</keyword>
<dbReference type="GO" id="GO:0070181">
    <property type="term" value="F:small ribosomal subunit rRNA binding"/>
    <property type="evidence" value="ECO:0007669"/>
    <property type="project" value="TreeGrafter"/>
</dbReference>
<reference evidence="6 7" key="1">
    <citation type="submission" date="2017-11" db="EMBL/GenBank/DDBJ databases">
        <title>Genome sequence of Mesoplasma corruscae ELCA-2 (ATCC 49579).</title>
        <authorList>
            <person name="Lo W.-S."/>
            <person name="Kuo C.-H."/>
        </authorList>
    </citation>
    <scope>NUCLEOTIDE SEQUENCE [LARGE SCALE GENOMIC DNA]</scope>
    <source>
        <strain evidence="6 7">ELCA-2</strain>
    </source>
</reference>
<dbReference type="CDD" id="cd00473">
    <property type="entry name" value="bS6"/>
    <property type="match status" value="1"/>
</dbReference>
<comment type="similarity">
    <text evidence="1 4">Belongs to the bacterial ribosomal protein bS6 family.</text>
</comment>
<dbReference type="EMBL" id="PHNF01000001">
    <property type="protein sequence ID" value="PPE06599.1"/>
    <property type="molecule type" value="Genomic_DNA"/>
</dbReference>